<gene>
    <name evidence="2" type="ORF">SYV04_19305</name>
</gene>
<protein>
    <recommendedName>
        <fullName evidence="4">Outer membrane protein beta-barrel domain-containing protein</fullName>
    </recommendedName>
</protein>
<proteinExistence type="predicted"/>
<evidence type="ECO:0000313" key="3">
    <source>
        <dbReference type="Proteomes" id="UP001291309"/>
    </source>
</evidence>
<name>A0ABU5H504_9BACT</name>
<evidence type="ECO:0000313" key="2">
    <source>
        <dbReference type="EMBL" id="MDY7228578.1"/>
    </source>
</evidence>
<comment type="caution">
    <text evidence="2">The sequence shown here is derived from an EMBL/GenBank/DDBJ whole genome shotgun (WGS) entry which is preliminary data.</text>
</comment>
<sequence>MKRQARVWGAVALLAAMPVSALAQERGRTDGPEGSEYGKGGYEDLNGGRFSLEFNWGAAVNQEPPPPGAPDGPPLFLGLTASLWGDDWYQLDFSGAYVMDGGRLDLLVGPRFRTYGYPLSLSLGLKAGAIIIPEVGLRFGLSPQIGADLLIGDRDDIILGLAYAPDIPLPVEINGSNNVTHRLFMSLGYRF</sequence>
<keyword evidence="1" id="KW-0732">Signal</keyword>
<evidence type="ECO:0000256" key="1">
    <source>
        <dbReference type="SAM" id="SignalP"/>
    </source>
</evidence>
<organism evidence="2 3">
    <name type="scientific">Hyalangium rubrum</name>
    <dbReference type="NCBI Taxonomy" id="3103134"/>
    <lineage>
        <taxon>Bacteria</taxon>
        <taxon>Pseudomonadati</taxon>
        <taxon>Myxococcota</taxon>
        <taxon>Myxococcia</taxon>
        <taxon>Myxococcales</taxon>
        <taxon>Cystobacterineae</taxon>
        <taxon>Archangiaceae</taxon>
        <taxon>Hyalangium</taxon>
    </lineage>
</organism>
<dbReference type="RefSeq" id="WP_321547303.1">
    <property type="nucleotide sequence ID" value="NZ_JAXIVS010000006.1"/>
</dbReference>
<feature type="signal peptide" evidence="1">
    <location>
        <begin position="1"/>
        <end position="23"/>
    </location>
</feature>
<accession>A0ABU5H504</accession>
<dbReference type="EMBL" id="JAXIVS010000006">
    <property type="protein sequence ID" value="MDY7228578.1"/>
    <property type="molecule type" value="Genomic_DNA"/>
</dbReference>
<dbReference type="Proteomes" id="UP001291309">
    <property type="component" value="Unassembled WGS sequence"/>
</dbReference>
<keyword evidence="3" id="KW-1185">Reference proteome</keyword>
<feature type="chain" id="PRO_5045254123" description="Outer membrane protein beta-barrel domain-containing protein" evidence="1">
    <location>
        <begin position="24"/>
        <end position="191"/>
    </location>
</feature>
<reference evidence="2 3" key="1">
    <citation type="submission" date="2023-12" db="EMBL/GenBank/DDBJ databases">
        <title>the genome sequence of Hyalangium sp. s54d21.</title>
        <authorList>
            <person name="Zhang X."/>
        </authorList>
    </citation>
    <scope>NUCLEOTIDE SEQUENCE [LARGE SCALE GENOMIC DNA]</scope>
    <source>
        <strain evidence="3">s54d21</strain>
    </source>
</reference>
<evidence type="ECO:0008006" key="4">
    <source>
        <dbReference type="Google" id="ProtNLM"/>
    </source>
</evidence>